<keyword evidence="4" id="KW-0378">Hydrolase</keyword>
<evidence type="ECO:0000256" key="1">
    <source>
        <dbReference type="ARBA" id="ARBA00023450"/>
    </source>
</evidence>
<feature type="region of interest" description="Disordered" evidence="2">
    <location>
        <begin position="379"/>
        <end position="399"/>
    </location>
</feature>
<evidence type="ECO:0000256" key="2">
    <source>
        <dbReference type="SAM" id="MobiDB-lite"/>
    </source>
</evidence>
<name>A0A9X2Y273_9MYCO</name>
<feature type="region of interest" description="Disordered" evidence="2">
    <location>
        <begin position="136"/>
        <end position="167"/>
    </location>
</feature>
<dbReference type="Proteomes" id="UP001055159">
    <property type="component" value="Chromosome"/>
</dbReference>
<reference evidence="4" key="1">
    <citation type="submission" date="2020-07" db="EMBL/GenBank/DDBJ databases">
        <authorList>
            <person name="Pettersson B.M.F."/>
            <person name="Behra P.R.K."/>
            <person name="Ramesh M."/>
            <person name="Das S."/>
            <person name="Dasgupta S."/>
            <person name="Kirsebom L.A."/>
        </authorList>
    </citation>
    <scope>NUCLEOTIDE SEQUENCE</scope>
    <source>
        <strain evidence="4">DSM 45406</strain>
    </source>
</reference>
<dbReference type="Gene3D" id="1.10.30.50">
    <property type="match status" value="1"/>
</dbReference>
<evidence type="ECO:0000313" key="4">
    <source>
        <dbReference type="EMBL" id="MCV7072631.1"/>
    </source>
</evidence>
<dbReference type="EMBL" id="JACKRN010000729">
    <property type="protein sequence ID" value="MCV7072631.1"/>
    <property type="molecule type" value="Genomic_DNA"/>
</dbReference>
<evidence type="ECO:0000313" key="6">
    <source>
        <dbReference type="Proteomes" id="UP001055159"/>
    </source>
</evidence>
<dbReference type="Pfam" id="PF01844">
    <property type="entry name" value="HNH"/>
    <property type="match status" value="1"/>
</dbReference>
<dbReference type="GO" id="GO:0008270">
    <property type="term" value="F:zinc ion binding"/>
    <property type="evidence" value="ECO:0007669"/>
    <property type="project" value="InterPro"/>
</dbReference>
<accession>A0A9X2Y273</accession>
<proteinExistence type="inferred from homology"/>
<dbReference type="InterPro" id="IPR003870">
    <property type="entry name" value="DUF222"/>
</dbReference>
<dbReference type="RefSeq" id="WP_043403976.1">
    <property type="nucleotide sequence ID" value="NZ_CP092427.2"/>
</dbReference>
<evidence type="ECO:0000313" key="5">
    <source>
        <dbReference type="EMBL" id="ULP37049.1"/>
    </source>
</evidence>
<dbReference type="SMART" id="SM00507">
    <property type="entry name" value="HNHc"/>
    <property type="match status" value="1"/>
</dbReference>
<dbReference type="EMBL" id="CP092427">
    <property type="protein sequence ID" value="ULP37049.1"/>
    <property type="molecule type" value="Genomic_DNA"/>
</dbReference>
<organism evidence="4 7">
    <name type="scientific">Mycolicibacterium rufum</name>
    <dbReference type="NCBI Taxonomy" id="318424"/>
    <lineage>
        <taxon>Bacteria</taxon>
        <taxon>Bacillati</taxon>
        <taxon>Actinomycetota</taxon>
        <taxon>Actinomycetes</taxon>
        <taxon>Mycobacteriales</taxon>
        <taxon>Mycobacteriaceae</taxon>
        <taxon>Mycolicibacterium</taxon>
    </lineage>
</organism>
<keyword evidence="4" id="KW-0540">Nuclease</keyword>
<dbReference type="Proteomes" id="UP001140272">
    <property type="component" value="Unassembled WGS sequence"/>
</dbReference>
<keyword evidence="6" id="KW-1185">Reference proteome</keyword>
<protein>
    <submittedName>
        <fullName evidence="4">HNH endonuclease</fullName>
    </submittedName>
</protein>
<reference evidence="5" key="3">
    <citation type="submission" date="2022-08" db="EMBL/GenBank/DDBJ databases">
        <title>Whole genome sequencing of non-tuberculosis mycobacteria type-strains.</title>
        <authorList>
            <person name="Igarashi Y."/>
            <person name="Osugi A."/>
            <person name="Mitarai S."/>
        </authorList>
    </citation>
    <scope>NUCLEOTIDE SEQUENCE</scope>
    <source>
        <strain evidence="5">JCM 16372</strain>
    </source>
</reference>
<evidence type="ECO:0000313" key="7">
    <source>
        <dbReference type="Proteomes" id="UP001140272"/>
    </source>
</evidence>
<sequence>MSPSASAEPAAKSFDERLGELFDELAELTGQRNAIDGRIVDIVAEIERDGLWGATGARSVPALVAWKTGVTPSRAETIAAVAHRLEEFPQCAAGLRNGTLSLDQVGVIAQQAAPGSDAHFSELARSATVTQLRTALKLQPKPEPEPRPDADLEHDPEPGPQASITTNSDEQYRYWQIRLPHVEAAAFEAALRSHRDALITEWKQCAETDQRPPMPTTADAFMRLVEAGWDAEAAVRPHGQRTTVVVHVDAKDAVASLHLGPMLDDADRRYLTCDATCEAWFHRDGRLIGAGRTTRTVNRRLRRALEYRDRTCVVPGCGATLGLHAHHLVHWEEGGPTELWNLALVCPYHHRAHHRGIITITGPADALTVTDSAGRALSSASLARPPTTPPPAVEPCRGPTGERADWWWYQPFEPPPTDAN</sequence>
<dbReference type="GO" id="GO:0004519">
    <property type="term" value="F:endonuclease activity"/>
    <property type="evidence" value="ECO:0007669"/>
    <property type="project" value="UniProtKB-KW"/>
</dbReference>
<comment type="similarity">
    <text evidence="1">Belongs to the Rv1128c/1148c/1588c/1702c/1945/3466 family.</text>
</comment>
<dbReference type="CDD" id="cd00085">
    <property type="entry name" value="HNHc"/>
    <property type="match status" value="1"/>
</dbReference>
<gene>
    <name evidence="4" type="ORF">H7H73_21970</name>
    <name evidence="5" type="ORF">MJO55_00900</name>
</gene>
<keyword evidence="4" id="KW-0255">Endonuclease</keyword>
<dbReference type="AlphaFoldDB" id="A0A9X2Y273"/>
<evidence type="ECO:0000259" key="3">
    <source>
        <dbReference type="SMART" id="SM00507"/>
    </source>
</evidence>
<feature type="compositionally biased region" description="Basic and acidic residues" evidence="2">
    <location>
        <begin position="140"/>
        <end position="157"/>
    </location>
</feature>
<dbReference type="InterPro" id="IPR002711">
    <property type="entry name" value="HNH"/>
</dbReference>
<feature type="domain" description="HNH nuclease" evidence="3">
    <location>
        <begin position="300"/>
        <end position="351"/>
    </location>
</feature>
<reference evidence="4" key="2">
    <citation type="journal article" date="2022" name="BMC Genomics">
        <title>Comparative genome analysis of mycobacteria focusing on tRNA and non-coding RNA.</title>
        <authorList>
            <person name="Behra P.R.K."/>
            <person name="Pettersson B.M.F."/>
            <person name="Ramesh M."/>
            <person name="Das S."/>
            <person name="Dasgupta S."/>
            <person name="Kirsebom L.A."/>
        </authorList>
    </citation>
    <scope>NUCLEOTIDE SEQUENCE</scope>
    <source>
        <strain evidence="4">DSM 45406</strain>
    </source>
</reference>
<dbReference type="Pfam" id="PF02720">
    <property type="entry name" value="DUF222"/>
    <property type="match status" value="1"/>
</dbReference>
<dbReference type="InterPro" id="IPR003615">
    <property type="entry name" value="HNH_nuc"/>
</dbReference>
<dbReference type="GO" id="GO:0003676">
    <property type="term" value="F:nucleic acid binding"/>
    <property type="evidence" value="ECO:0007669"/>
    <property type="project" value="InterPro"/>
</dbReference>